<evidence type="ECO:0000313" key="2">
    <source>
        <dbReference type="Proteomes" id="UP000257002"/>
    </source>
</evidence>
<protein>
    <submittedName>
        <fullName evidence="1">Uncharacterized protein</fullName>
    </submittedName>
</protein>
<sequence length="125" mass="13507">MSNKSTIKLVIAFNDPNLEPEERDEQAQVLLTELQQADEVESVKRILDPNPPEGNKSLGGFLGGILMAEVNPANGKKLLGFLGDRLGGKPIELSVEANGRKLTVKGHSREELEMAIKAALDFISG</sequence>
<dbReference type="AlphaFoldDB" id="A0A3E0LJQ3"/>
<evidence type="ECO:0000313" key="1">
    <source>
        <dbReference type="EMBL" id="REJ47392.1"/>
    </source>
</evidence>
<proteinExistence type="predicted"/>
<reference evidence="1 2" key="1">
    <citation type="submission" date="2017-10" db="EMBL/GenBank/DDBJ databases">
        <title>A large-scale comparative metagenomic study reveals the eutrophication-driven functional interactions in six Microcystis-epibionts communities.</title>
        <authorList>
            <person name="Li Q."/>
            <person name="Lin F."/>
        </authorList>
    </citation>
    <scope>NUCLEOTIDE SEQUENCE [LARGE SCALE GENOMIC DNA]</scope>
    <source>
        <strain evidence="1">TW10</strain>
    </source>
</reference>
<dbReference type="Proteomes" id="UP000257002">
    <property type="component" value="Unassembled WGS sequence"/>
</dbReference>
<organism evidence="1 2">
    <name type="scientific">Microcystis wesenbergii TW10</name>
    <dbReference type="NCBI Taxonomy" id="2060474"/>
    <lineage>
        <taxon>Bacteria</taxon>
        <taxon>Bacillati</taxon>
        <taxon>Cyanobacteriota</taxon>
        <taxon>Cyanophyceae</taxon>
        <taxon>Oscillatoriophycideae</taxon>
        <taxon>Chroococcales</taxon>
        <taxon>Microcystaceae</taxon>
        <taxon>Microcystis</taxon>
    </lineage>
</organism>
<gene>
    <name evidence="1" type="ORF">DWQ51_20760</name>
</gene>
<comment type="caution">
    <text evidence="1">The sequence shown here is derived from an EMBL/GenBank/DDBJ whole genome shotgun (WGS) entry which is preliminary data.</text>
</comment>
<name>A0A3E0LJQ3_9CHRO</name>
<accession>A0A3E0LJQ3</accession>
<dbReference type="EMBL" id="QQWD01000034">
    <property type="protein sequence ID" value="REJ47392.1"/>
    <property type="molecule type" value="Genomic_DNA"/>
</dbReference>